<organism evidence="2">
    <name type="scientific">Ignisphaera aggregans</name>
    <dbReference type="NCBI Taxonomy" id="334771"/>
    <lineage>
        <taxon>Archaea</taxon>
        <taxon>Thermoproteota</taxon>
        <taxon>Thermoprotei</taxon>
        <taxon>Desulfurococcales</taxon>
        <taxon>Desulfurococcaceae</taxon>
        <taxon>Ignisphaera</taxon>
    </lineage>
</organism>
<evidence type="ECO:0000313" key="1">
    <source>
        <dbReference type="EMBL" id="HGQ36323.1"/>
    </source>
</evidence>
<protein>
    <submittedName>
        <fullName evidence="2">Uncharacterized protein</fullName>
    </submittedName>
</protein>
<evidence type="ECO:0000313" key="2">
    <source>
        <dbReference type="EMBL" id="HGQ64683.1"/>
    </source>
</evidence>
<name>A0A7C4NK51_9CREN</name>
<accession>A0A7C4NK51</accession>
<sequence length="105" mass="12304">MSKDLENYDQYVPEDIVKEIDDYERRFKVSKPREKGRYPSNEDIVNAILRVTSGKLTRYNVENLYNDVVEFLKREGFNTIAVTPSRIERLVSSLIRKGVMSSELK</sequence>
<comment type="caution">
    <text evidence="2">The sequence shown here is derived from an EMBL/GenBank/DDBJ whole genome shotgun (WGS) entry which is preliminary data.</text>
</comment>
<dbReference type="EMBL" id="DTBD01000048">
    <property type="protein sequence ID" value="HGQ64683.1"/>
    <property type="molecule type" value="Genomic_DNA"/>
</dbReference>
<dbReference type="EMBL" id="DTCK01000040">
    <property type="protein sequence ID" value="HGQ36323.1"/>
    <property type="molecule type" value="Genomic_DNA"/>
</dbReference>
<reference evidence="2" key="1">
    <citation type="journal article" date="2020" name="mSystems">
        <title>Genome- and Community-Level Interaction Insights into Carbon Utilization and Element Cycling Functions of Hydrothermarchaeota in Hydrothermal Sediment.</title>
        <authorList>
            <person name="Zhou Z."/>
            <person name="Liu Y."/>
            <person name="Xu W."/>
            <person name="Pan J."/>
            <person name="Luo Z.H."/>
            <person name="Li M."/>
        </authorList>
    </citation>
    <scope>NUCLEOTIDE SEQUENCE [LARGE SCALE GENOMIC DNA]</scope>
    <source>
        <strain evidence="2">SpSt-637</strain>
        <strain evidence="1">SpSt-667</strain>
    </source>
</reference>
<proteinExistence type="predicted"/>
<gene>
    <name evidence="2" type="ORF">ENU08_05505</name>
    <name evidence="1" type="ORF">ENU41_06575</name>
</gene>
<dbReference type="AlphaFoldDB" id="A0A7C4NK51"/>